<evidence type="ECO:0000256" key="3">
    <source>
        <dbReference type="SAM" id="SignalP"/>
    </source>
</evidence>
<dbReference type="PANTHER" id="PTHR15337:SF11">
    <property type="entry name" value="THIOREDOXIN DOMAIN-CONTAINING PROTEIN"/>
    <property type="match status" value="1"/>
</dbReference>
<feature type="signal peptide" evidence="3">
    <location>
        <begin position="1"/>
        <end position="21"/>
    </location>
</feature>
<dbReference type="CDD" id="cd02947">
    <property type="entry name" value="TRX_family"/>
    <property type="match status" value="1"/>
</dbReference>
<dbReference type="Proteomes" id="UP000317593">
    <property type="component" value="Unassembled WGS sequence"/>
</dbReference>
<evidence type="ECO:0000313" key="6">
    <source>
        <dbReference type="Proteomes" id="UP000317593"/>
    </source>
</evidence>
<proteinExistence type="predicted"/>
<evidence type="ECO:0000259" key="4">
    <source>
        <dbReference type="PROSITE" id="PS51352"/>
    </source>
</evidence>
<keyword evidence="6" id="KW-1185">Reference proteome</keyword>
<dbReference type="Gene3D" id="3.40.30.10">
    <property type="entry name" value="Glutaredoxin"/>
    <property type="match status" value="1"/>
</dbReference>
<dbReference type="PROSITE" id="PS00194">
    <property type="entry name" value="THIOREDOXIN_1"/>
    <property type="match status" value="1"/>
</dbReference>
<organism evidence="5 6">
    <name type="scientific">Fodinibius sediminis</name>
    <dbReference type="NCBI Taxonomy" id="1214077"/>
    <lineage>
        <taxon>Bacteria</taxon>
        <taxon>Pseudomonadati</taxon>
        <taxon>Balneolota</taxon>
        <taxon>Balneolia</taxon>
        <taxon>Balneolales</taxon>
        <taxon>Balneolaceae</taxon>
        <taxon>Fodinibius</taxon>
    </lineage>
</organism>
<gene>
    <name evidence="5" type="ORF">SAMN06265218_10587</name>
</gene>
<evidence type="ECO:0000256" key="1">
    <source>
        <dbReference type="ARBA" id="ARBA00022729"/>
    </source>
</evidence>
<reference evidence="5 6" key="1">
    <citation type="submission" date="2017-05" db="EMBL/GenBank/DDBJ databases">
        <authorList>
            <person name="Varghese N."/>
            <person name="Submissions S."/>
        </authorList>
    </citation>
    <scope>NUCLEOTIDE SEQUENCE [LARGE SCALE GENOMIC DNA]</scope>
    <source>
        <strain evidence="5 6">DSM 21194</strain>
    </source>
</reference>
<dbReference type="InterPro" id="IPR017937">
    <property type="entry name" value="Thioredoxin_CS"/>
</dbReference>
<name>A0A521C653_9BACT</name>
<dbReference type="InterPro" id="IPR012336">
    <property type="entry name" value="Thioredoxin-like_fold"/>
</dbReference>
<dbReference type="PROSITE" id="PS51352">
    <property type="entry name" value="THIOREDOXIN_2"/>
    <property type="match status" value="1"/>
</dbReference>
<dbReference type="InterPro" id="IPR013766">
    <property type="entry name" value="Thioredoxin_domain"/>
</dbReference>
<protein>
    <submittedName>
        <fullName evidence="5">Thioredoxin-related protein</fullName>
    </submittedName>
</protein>
<accession>A0A521C653</accession>
<dbReference type="Pfam" id="PF13098">
    <property type="entry name" value="Thioredoxin_2"/>
    <property type="match status" value="1"/>
</dbReference>
<keyword evidence="2" id="KW-0676">Redox-active center</keyword>
<feature type="domain" description="Thioredoxin" evidence="4">
    <location>
        <begin position="1"/>
        <end position="143"/>
    </location>
</feature>
<evidence type="ECO:0000313" key="5">
    <source>
        <dbReference type="EMBL" id="SMO54919.1"/>
    </source>
</evidence>
<feature type="chain" id="PRO_5021991478" evidence="3">
    <location>
        <begin position="22"/>
        <end position="160"/>
    </location>
</feature>
<evidence type="ECO:0000256" key="2">
    <source>
        <dbReference type="ARBA" id="ARBA00023284"/>
    </source>
</evidence>
<dbReference type="InterPro" id="IPR051099">
    <property type="entry name" value="AGR/TXD"/>
</dbReference>
<keyword evidence="1 3" id="KW-0732">Signal</keyword>
<dbReference type="SUPFAM" id="SSF52833">
    <property type="entry name" value="Thioredoxin-like"/>
    <property type="match status" value="1"/>
</dbReference>
<dbReference type="AlphaFoldDB" id="A0A521C653"/>
<sequence length="160" mass="18141">MLPGSLVVLLLLSIQPSAGHAQSLTWLPFEEALARADSSNRPVLVDVWAPWCGWCHKLKNEVYPALTVELSGQFVLTRINRDNREAEHHYRGQKITSLRLAQKFGAQQVPTLVFLNARGDYLLHITGFVDKKTLKPLLTYIATEAYHHQSFEAFQKKNGF</sequence>
<dbReference type="PANTHER" id="PTHR15337">
    <property type="entry name" value="ANTERIOR GRADIENT PROTEIN-RELATED"/>
    <property type="match status" value="1"/>
</dbReference>
<dbReference type="EMBL" id="FXTH01000005">
    <property type="protein sequence ID" value="SMO54919.1"/>
    <property type="molecule type" value="Genomic_DNA"/>
</dbReference>
<dbReference type="InterPro" id="IPR036249">
    <property type="entry name" value="Thioredoxin-like_sf"/>
</dbReference>